<dbReference type="AlphaFoldDB" id="A0A0Q9WGW7"/>
<feature type="domain" description="DUF4788" evidence="3">
    <location>
        <begin position="11"/>
        <end position="230"/>
    </location>
</feature>
<dbReference type="Pfam" id="PF16032">
    <property type="entry name" value="DUF4788"/>
    <property type="match status" value="1"/>
</dbReference>
<dbReference type="InterPro" id="IPR031949">
    <property type="entry name" value="DUF4776"/>
</dbReference>
<proteinExistence type="predicted"/>
<evidence type="ECO:0000313" key="5">
    <source>
        <dbReference type="Proteomes" id="UP000008792"/>
    </source>
</evidence>
<dbReference type="EMBL" id="CH940650">
    <property type="protein sequence ID" value="KRF83768.1"/>
    <property type="molecule type" value="Genomic_DNA"/>
</dbReference>
<evidence type="ECO:0000256" key="1">
    <source>
        <dbReference type="SAM" id="MobiDB-lite"/>
    </source>
</evidence>
<dbReference type="Pfam" id="PF16003">
    <property type="entry name" value="DUF4776"/>
    <property type="match status" value="1"/>
</dbReference>
<feature type="region of interest" description="Disordered" evidence="1">
    <location>
        <begin position="749"/>
        <end position="798"/>
    </location>
</feature>
<accession>A0A0Q9WGW7</accession>
<dbReference type="KEGG" id="dvi:26531187"/>
<dbReference type="PANTHER" id="PTHR39079:SF1">
    <property type="entry name" value="GH11706P-RELATED"/>
    <property type="match status" value="1"/>
</dbReference>
<dbReference type="InParanoid" id="A0A0Q9WGW7"/>
<evidence type="ECO:0000259" key="2">
    <source>
        <dbReference type="Pfam" id="PF16003"/>
    </source>
</evidence>
<organism evidence="4 5">
    <name type="scientific">Drosophila virilis</name>
    <name type="common">Fruit fly</name>
    <dbReference type="NCBI Taxonomy" id="7244"/>
    <lineage>
        <taxon>Eukaryota</taxon>
        <taxon>Metazoa</taxon>
        <taxon>Ecdysozoa</taxon>
        <taxon>Arthropoda</taxon>
        <taxon>Hexapoda</taxon>
        <taxon>Insecta</taxon>
        <taxon>Pterygota</taxon>
        <taxon>Neoptera</taxon>
        <taxon>Endopterygota</taxon>
        <taxon>Diptera</taxon>
        <taxon>Brachycera</taxon>
        <taxon>Muscomorpha</taxon>
        <taxon>Ephydroidea</taxon>
        <taxon>Drosophilidae</taxon>
        <taxon>Drosophila</taxon>
    </lineage>
</organism>
<sequence length="852" mass="95883">MTTCTFLFDIIVTNIKSPSINTQDLKELLIGVKFNNVSIPITASRINVTDFKPNSETAVTVSPTDLRQTLEECGIPISVMYNGLLLGIGHLRLRKDFIESIKEDMSELIQVDSCTFKWDGQVIGALEVLYRLVVKCEEQIVVQNIFKDKSINEEDILFIVSESQRCPSFCDPCLDAFEDAETLKFGIQNFGSLNVNDPKPSVTFLHNPVSDAACCEIKKMAQDCEETVDLITRFSGQPKALKPPCRYPPNLNSPCNVPSQRQPKVTTLLPCFTCIPMSDGGNKNTRDPALITGTIRRNCPDCQANMTWLPPLAACPKCGVQPMAFVMESNNQPAADEILIENLGKSPDTSMDVCADFIDKTGMEETVTNENRCRCTCKFEKLCAYCRVRNMCADIFQSNEKPVSEKAEEDNEISKDICASNAESDVFRPFLSRVFSELVILNYIKTVKPTEIAEQSIQKSTSKEKEPHINKNSISIAERRELTRQRIARKAVKKSMRSISPRHGWDWSSSEEARKHGWRPGFIRKPIKKLMKFFLKHSPEKCKKAREAEMEKERQLPILNFRKKNGEIFITLRPLNNTNVDMKPIVFKLVKSDLAVALREIKSKLKRKGFRKCTCHQTLMMCVCRDNFEKKHLELALQKECKRRGIQNCVEHLVLTDTSESEMEFNFDMTPPAAMANRDSPPMRRLFNNGTQTDEADLEVPPRHPSSYRPNWRAYDCGASGRYTGTAFGAPAEEVFEDGVFGYRGGGPHGTADVPHDSSKGGPLRVGGRGREWSTPGGETFPYGNKKKPTGGSDPIPVKMTRRYYQAIENAAEAEKKAKADAAEAKRRGPDMIKYLIKTGTIPKPWNPNDYA</sequence>
<protein>
    <submittedName>
        <fullName evidence="4">Uncharacterized protein</fullName>
    </submittedName>
</protein>
<feature type="domain" description="DUF4776" evidence="2">
    <location>
        <begin position="455"/>
        <end position="717"/>
    </location>
</feature>
<dbReference type="PANTHER" id="PTHR39079">
    <property type="entry name" value="FI08034P-RELATED"/>
    <property type="match status" value="1"/>
</dbReference>
<reference evidence="4 5" key="1">
    <citation type="journal article" date="2007" name="Nature">
        <title>Evolution of genes and genomes on the Drosophila phylogeny.</title>
        <authorList>
            <consortium name="Drosophila 12 Genomes Consortium"/>
            <person name="Clark A.G."/>
            <person name="Eisen M.B."/>
            <person name="Smith D.R."/>
            <person name="Bergman C.M."/>
            <person name="Oliver B."/>
            <person name="Markow T.A."/>
            <person name="Kaufman T.C."/>
            <person name="Kellis M."/>
            <person name="Gelbart W."/>
            <person name="Iyer V.N."/>
            <person name="Pollard D.A."/>
            <person name="Sackton T.B."/>
            <person name="Larracuente A.M."/>
            <person name="Singh N.D."/>
            <person name="Abad J.P."/>
            <person name="Abt D.N."/>
            <person name="Adryan B."/>
            <person name="Aguade M."/>
            <person name="Akashi H."/>
            <person name="Anderson W.W."/>
            <person name="Aquadro C.F."/>
            <person name="Ardell D.H."/>
            <person name="Arguello R."/>
            <person name="Artieri C.G."/>
            <person name="Barbash D.A."/>
            <person name="Barker D."/>
            <person name="Barsanti P."/>
            <person name="Batterham P."/>
            <person name="Batzoglou S."/>
            <person name="Begun D."/>
            <person name="Bhutkar A."/>
            <person name="Blanco E."/>
            <person name="Bosak S.A."/>
            <person name="Bradley R.K."/>
            <person name="Brand A.D."/>
            <person name="Brent M.R."/>
            <person name="Brooks A.N."/>
            <person name="Brown R.H."/>
            <person name="Butlin R.K."/>
            <person name="Caggese C."/>
            <person name="Calvi B.R."/>
            <person name="Bernardo de Carvalho A."/>
            <person name="Caspi A."/>
            <person name="Castrezana S."/>
            <person name="Celniker S.E."/>
            <person name="Chang J.L."/>
            <person name="Chapple C."/>
            <person name="Chatterji S."/>
            <person name="Chinwalla A."/>
            <person name="Civetta A."/>
            <person name="Clifton S.W."/>
            <person name="Comeron J.M."/>
            <person name="Costello J.C."/>
            <person name="Coyne J.A."/>
            <person name="Daub J."/>
            <person name="David R.G."/>
            <person name="Delcher A.L."/>
            <person name="Delehaunty K."/>
            <person name="Do C.B."/>
            <person name="Ebling H."/>
            <person name="Edwards K."/>
            <person name="Eickbush T."/>
            <person name="Evans J.D."/>
            <person name="Filipski A."/>
            <person name="Findeiss S."/>
            <person name="Freyhult E."/>
            <person name="Fulton L."/>
            <person name="Fulton R."/>
            <person name="Garcia A.C."/>
            <person name="Gardiner A."/>
            <person name="Garfield D.A."/>
            <person name="Garvin B.E."/>
            <person name="Gibson G."/>
            <person name="Gilbert D."/>
            <person name="Gnerre S."/>
            <person name="Godfrey J."/>
            <person name="Good R."/>
            <person name="Gotea V."/>
            <person name="Gravely B."/>
            <person name="Greenberg A.J."/>
            <person name="Griffiths-Jones S."/>
            <person name="Gross S."/>
            <person name="Guigo R."/>
            <person name="Gustafson E.A."/>
            <person name="Haerty W."/>
            <person name="Hahn M.W."/>
            <person name="Halligan D.L."/>
            <person name="Halpern A.L."/>
            <person name="Halter G.M."/>
            <person name="Han M.V."/>
            <person name="Heger A."/>
            <person name="Hillier L."/>
            <person name="Hinrichs A.S."/>
            <person name="Holmes I."/>
            <person name="Hoskins R.A."/>
            <person name="Hubisz M.J."/>
            <person name="Hultmark D."/>
            <person name="Huntley M.A."/>
            <person name="Jaffe D.B."/>
            <person name="Jagadeeshan S."/>
            <person name="Jeck W.R."/>
            <person name="Johnson J."/>
            <person name="Jones C.D."/>
            <person name="Jordan W.C."/>
            <person name="Karpen G.H."/>
            <person name="Kataoka E."/>
            <person name="Keightley P.D."/>
            <person name="Kheradpour P."/>
            <person name="Kirkness E.F."/>
            <person name="Koerich L.B."/>
            <person name="Kristiansen K."/>
            <person name="Kudrna D."/>
            <person name="Kulathinal R.J."/>
            <person name="Kumar S."/>
            <person name="Kwok R."/>
            <person name="Lander E."/>
            <person name="Langley C.H."/>
            <person name="Lapoint R."/>
            <person name="Lazzaro B.P."/>
            <person name="Lee S.J."/>
            <person name="Levesque L."/>
            <person name="Li R."/>
            <person name="Lin C.F."/>
            <person name="Lin M.F."/>
            <person name="Lindblad-Toh K."/>
            <person name="Llopart A."/>
            <person name="Long M."/>
            <person name="Low L."/>
            <person name="Lozovsky E."/>
            <person name="Lu J."/>
            <person name="Luo M."/>
            <person name="Machado C.A."/>
            <person name="Makalowski W."/>
            <person name="Marzo M."/>
            <person name="Matsuda M."/>
            <person name="Matzkin L."/>
            <person name="McAllister B."/>
            <person name="McBride C.S."/>
            <person name="McKernan B."/>
            <person name="McKernan K."/>
            <person name="Mendez-Lago M."/>
            <person name="Minx P."/>
            <person name="Mollenhauer M.U."/>
            <person name="Montooth K."/>
            <person name="Mount S.M."/>
            <person name="Mu X."/>
            <person name="Myers E."/>
            <person name="Negre B."/>
            <person name="Newfeld S."/>
            <person name="Nielsen R."/>
            <person name="Noor M.A."/>
            <person name="O'Grady P."/>
            <person name="Pachter L."/>
            <person name="Papaceit M."/>
            <person name="Parisi M.J."/>
            <person name="Parisi M."/>
            <person name="Parts L."/>
            <person name="Pedersen J.S."/>
            <person name="Pesole G."/>
            <person name="Phillippy A.M."/>
            <person name="Ponting C.P."/>
            <person name="Pop M."/>
            <person name="Porcelli D."/>
            <person name="Powell J.R."/>
            <person name="Prohaska S."/>
            <person name="Pruitt K."/>
            <person name="Puig M."/>
            <person name="Quesneville H."/>
            <person name="Ram K.R."/>
            <person name="Rand D."/>
            <person name="Rasmussen M.D."/>
            <person name="Reed L.K."/>
            <person name="Reenan R."/>
            <person name="Reily A."/>
            <person name="Remington K.A."/>
            <person name="Rieger T.T."/>
            <person name="Ritchie M.G."/>
            <person name="Robin C."/>
            <person name="Rogers Y.H."/>
            <person name="Rohde C."/>
            <person name="Rozas J."/>
            <person name="Rubenfield M.J."/>
            <person name="Ruiz A."/>
            <person name="Russo S."/>
            <person name="Salzberg S.L."/>
            <person name="Sanchez-Gracia A."/>
            <person name="Saranga D.J."/>
            <person name="Sato H."/>
            <person name="Schaeffer S.W."/>
            <person name="Schatz M.C."/>
            <person name="Schlenke T."/>
            <person name="Schwartz R."/>
            <person name="Segarra C."/>
            <person name="Singh R.S."/>
            <person name="Sirot L."/>
            <person name="Sirota M."/>
            <person name="Sisneros N.B."/>
            <person name="Smith C.D."/>
            <person name="Smith T.F."/>
            <person name="Spieth J."/>
            <person name="Stage D.E."/>
            <person name="Stark A."/>
            <person name="Stephan W."/>
            <person name="Strausberg R.L."/>
            <person name="Strempel S."/>
            <person name="Sturgill D."/>
            <person name="Sutton G."/>
            <person name="Sutton G.G."/>
            <person name="Tao W."/>
            <person name="Teichmann S."/>
            <person name="Tobari Y.N."/>
            <person name="Tomimura Y."/>
            <person name="Tsolas J.M."/>
            <person name="Valente V.L."/>
            <person name="Venter E."/>
            <person name="Venter J.C."/>
            <person name="Vicario S."/>
            <person name="Vieira F.G."/>
            <person name="Vilella A.J."/>
            <person name="Villasante A."/>
            <person name="Walenz B."/>
            <person name="Wang J."/>
            <person name="Wasserman M."/>
            <person name="Watts T."/>
            <person name="Wilson D."/>
            <person name="Wilson R.K."/>
            <person name="Wing R.A."/>
            <person name="Wolfner M.F."/>
            <person name="Wong A."/>
            <person name="Wong G.K."/>
            <person name="Wu C.I."/>
            <person name="Wu G."/>
            <person name="Yamamoto D."/>
            <person name="Yang H.P."/>
            <person name="Yang S.P."/>
            <person name="Yorke J.A."/>
            <person name="Yoshida K."/>
            <person name="Zdobnov E."/>
            <person name="Zhang P."/>
            <person name="Zhang Y."/>
            <person name="Zimin A.V."/>
            <person name="Baldwin J."/>
            <person name="Abdouelleil A."/>
            <person name="Abdulkadir J."/>
            <person name="Abebe A."/>
            <person name="Abera B."/>
            <person name="Abreu J."/>
            <person name="Acer S.C."/>
            <person name="Aftuck L."/>
            <person name="Alexander A."/>
            <person name="An P."/>
            <person name="Anderson E."/>
            <person name="Anderson S."/>
            <person name="Arachi H."/>
            <person name="Azer M."/>
            <person name="Bachantsang P."/>
            <person name="Barry A."/>
            <person name="Bayul T."/>
            <person name="Berlin A."/>
            <person name="Bessette D."/>
            <person name="Bloom T."/>
            <person name="Blye J."/>
            <person name="Boguslavskiy L."/>
            <person name="Bonnet C."/>
            <person name="Boukhgalter B."/>
            <person name="Bourzgui I."/>
            <person name="Brown A."/>
            <person name="Cahill P."/>
            <person name="Channer S."/>
            <person name="Cheshatsang Y."/>
            <person name="Chuda L."/>
            <person name="Citroen M."/>
            <person name="Collymore A."/>
            <person name="Cooke P."/>
            <person name="Costello M."/>
            <person name="D'Aco K."/>
            <person name="Daza R."/>
            <person name="De Haan G."/>
            <person name="DeGray S."/>
            <person name="DeMaso C."/>
            <person name="Dhargay N."/>
            <person name="Dooley K."/>
            <person name="Dooley E."/>
            <person name="Doricent M."/>
            <person name="Dorje P."/>
            <person name="Dorjee K."/>
            <person name="Dupes A."/>
            <person name="Elong R."/>
            <person name="Falk J."/>
            <person name="Farina A."/>
            <person name="Faro S."/>
            <person name="Ferguson D."/>
            <person name="Fisher S."/>
            <person name="Foley C.D."/>
            <person name="Franke A."/>
            <person name="Friedrich D."/>
            <person name="Gadbois L."/>
            <person name="Gearin G."/>
            <person name="Gearin C.R."/>
            <person name="Giannoukos G."/>
            <person name="Goode T."/>
            <person name="Graham J."/>
            <person name="Grandbois E."/>
            <person name="Grewal S."/>
            <person name="Gyaltsen K."/>
            <person name="Hafez N."/>
            <person name="Hagos B."/>
            <person name="Hall J."/>
            <person name="Henson C."/>
            <person name="Hollinger A."/>
            <person name="Honan T."/>
            <person name="Huard M.D."/>
            <person name="Hughes L."/>
            <person name="Hurhula B."/>
            <person name="Husby M.E."/>
            <person name="Kamat A."/>
            <person name="Kanga B."/>
            <person name="Kashin S."/>
            <person name="Khazanovich D."/>
            <person name="Kisner P."/>
            <person name="Lance K."/>
            <person name="Lara M."/>
            <person name="Lee W."/>
            <person name="Lennon N."/>
            <person name="Letendre F."/>
            <person name="LeVine R."/>
            <person name="Lipovsky A."/>
            <person name="Liu X."/>
            <person name="Liu J."/>
            <person name="Liu S."/>
            <person name="Lokyitsang T."/>
            <person name="Lokyitsang Y."/>
            <person name="Lubonja R."/>
            <person name="Lui A."/>
            <person name="MacDonald P."/>
            <person name="Magnisalis V."/>
            <person name="Maru K."/>
            <person name="Matthews C."/>
            <person name="McCusker W."/>
            <person name="McDonough S."/>
            <person name="Mehta T."/>
            <person name="Meldrim J."/>
            <person name="Meneus L."/>
            <person name="Mihai O."/>
            <person name="Mihalev A."/>
            <person name="Mihova T."/>
            <person name="Mittelman R."/>
            <person name="Mlenga V."/>
            <person name="Montmayeur A."/>
            <person name="Mulrain L."/>
            <person name="Navidi A."/>
            <person name="Naylor J."/>
            <person name="Negash T."/>
            <person name="Nguyen T."/>
            <person name="Nguyen N."/>
            <person name="Nicol R."/>
            <person name="Norbu C."/>
            <person name="Norbu N."/>
            <person name="Novod N."/>
            <person name="O'Neill B."/>
            <person name="Osman S."/>
            <person name="Markiewicz E."/>
            <person name="Oyono O.L."/>
            <person name="Patti C."/>
            <person name="Phunkhang P."/>
            <person name="Pierre F."/>
            <person name="Priest M."/>
            <person name="Raghuraman S."/>
            <person name="Rege F."/>
            <person name="Reyes R."/>
            <person name="Rise C."/>
            <person name="Rogov P."/>
            <person name="Ross K."/>
            <person name="Ryan E."/>
            <person name="Settipalli S."/>
            <person name="Shea T."/>
            <person name="Sherpa N."/>
            <person name="Shi L."/>
            <person name="Shih D."/>
            <person name="Sparrow T."/>
            <person name="Spaulding J."/>
            <person name="Stalker J."/>
            <person name="Stange-Thomann N."/>
            <person name="Stavropoulos S."/>
            <person name="Stone C."/>
            <person name="Strader C."/>
            <person name="Tesfaye S."/>
            <person name="Thomson T."/>
            <person name="Thoulutsang Y."/>
            <person name="Thoulutsang D."/>
            <person name="Topham K."/>
            <person name="Topping I."/>
            <person name="Tsamla T."/>
            <person name="Vassiliev H."/>
            <person name="Vo A."/>
            <person name="Wangchuk T."/>
            <person name="Wangdi T."/>
            <person name="Weiand M."/>
            <person name="Wilkinson J."/>
            <person name="Wilson A."/>
            <person name="Yadav S."/>
            <person name="Young G."/>
            <person name="Yu Q."/>
            <person name="Zembek L."/>
            <person name="Zhong D."/>
            <person name="Zimmer A."/>
            <person name="Zwirko Z."/>
            <person name="Jaffe D.B."/>
            <person name="Alvarez P."/>
            <person name="Brockman W."/>
            <person name="Butler J."/>
            <person name="Chin C."/>
            <person name="Gnerre S."/>
            <person name="Grabherr M."/>
            <person name="Kleber M."/>
            <person name="Mauceli E."/>
            <person name="MacCallum I."/>
        </authorList>
    </citation>
    <scope>NUCLEOTIDE SEQUENCE [LARGE SCALE GENOMIC DNA]</scope>
    <source>
        <strain evidence="5">Tucson 15010-1051.87</strain>
    </source>
</reference>
<evidence type="ECO:0000313" key="4">
    <source>
        <dbReference type="EMBL" id="KRF83768.1"/>
    </source>
</evidence>
<name>A0A0Q9WGW7_DROVI</name>
<keyword evidence="5" id="KW-1185">Reference proteome</keyword>
<evidence type="ECO:0000259" key="3">
    <source>
        <dbReference type="Pfam" id="PF16032"/>
    </source>
</evidence>
<dbReference type="Proteomes" id="UP000008792">
    <property type="component" value="Unassembled WGS sequence"/>
</dbReference>
<dbReference type="STRING" id="7244.A0A0Q9WGW7"/>
<gene>
    <name evidence="4" type="primary">Dvir\GJ26417</name>
    <name evidence="4" type="ORF">Dvir_GJ26417</name>
</gene>
<dbReference type="OrthoDB" id="7841562at2759"/>
<dbReference type="InterPro" id="IPR031992">
    <property type="entry name" value="DUF4788"/>
</dbReference>